<feature type="transmembrane region" description="Helical" evidence="1">
    <location>
        <begin position="101"/>
        <end position="121"/>
    </location>
</feature>
<reference evidence="2" key="1">
    <citation type="submission" date="2018-02" db="EMBL/GenBank/DDBJ databases">
        <title>Rhizophora mucronata_Transcriptome.</title>
        <authorList>
            <person name="Meera S.P."/>
            <person name="Sreeshan A."/>
            <person name="Augustine A."/>
        </authorList>
    </citation>
    <scope>NUCLEOTIDE SEQUENCE</scope>
    <source>
        <tissue evidence="2">Leaf</tissue>
    </source>
</reference>
<dbReference type="AlphaFoldDB" id="A0A2P2KSG3"/>
<sequence>MSPCAAMNLSKDLLGIGINAIKLIIWCPNLLFGMMMPCKDLLTVPHFGSRTCLLLSLCLDFGNFSWPQGLLEYLRISIALHLLTLIGILCQFLQIGRCMDLIILFIQMLCIHFHLILHMFLRTIPQAVIEQTSTSLKNGRVCPSG</sequence>
<accession>A0A2P2KSG3</accession>
<organism evidence="2">
    <name type="scientific">Rhizophora mucronata</name>
    <name type="common">Asiatic mangrove</name>
    <dbReference type="NCBI Taxonomy" id="61149"/>
    <lineage>
        <taxon>Eukaryota</taxon>
        <taxon>Viridiplantae</taxon>
        <taxon>Streptophyta</taxon>
        <taxon>Embryophyta</taxon>
        <taxon>Tracheophyta</taxon>
        <taxon>Spermatophyta</taxon>
        <taxon>Magnoliopsida</taxon>
        <taxon>eudicotyledons</taxon>
        <taxon>Gunneridae</taxon>
        <taxon>Pentapetalae</taxon>
        <taxon>rosids</taxon>
        <taxon>fabids</taxon>
        <taxon>Malpighiales</taxon>
        <taxon>Rhizophoraceae</taxon>
        <taxon>Rhizophora</taxon>
    </lineage>
</organism>
<keyword evidence="1" id="KW-0812">Transmembrane</keyword>
<dbReference type="EMBL" id="GGEC01028187">
    <property type="protein sequence ID" value="MBX08671.1"/>
    <property type="molecule type" value="Transcribed_RNA"/>
</dbReference>
<feature type="transmembrane region" description="Helical" evidence="1">
    <location>
        <begin position="12"/>
        <end position="35"/>
    </location>
</feature>
<feature type="transmembrane region" description="Helical" evidence="1">
    <location>
        <begin position="73"/>
        <end position="95"/>
    </location>
</feature>
<proteinExistence type="predicted"/>
<evidence type="ECO:0000313" key="2">
    <source>
        <dbReference type="EMBL" id="MBX08671.1"/>
    </source>
</evidence>
<protein>
    <submittedName>
        <fullName evidence="2">Uncharacterized protein</fullName>
    </submittedName>
</protein>
<keyword evidence="1" id="KW-0472">Membrane</keyword>
<keyword evidence="1" id="KW-1133">Transmembrane helix</keyword>
<name>A0A2P2KSG3_RHIMU</name>
<evidence type="ECO:0000256" key="1">
    <source>
        <dbReference type="SAM" id="Phobius"/>
    </source>
</evidence>